<dbReference type="EMBL" id="CAXKWB010139374">
    <property type="protein sequence ID" value="CAL4245571.1"/>
    <property type="molecule type" value="Genomic_DNA"/>
</dbReference>
<feature type="non-terminal residue" evidence="1">
    <location>
        <position position="1"/>
    </location>
</feature>
<evidence type="ECO:0000313" key="1">
    <source>
        <dbReference type="EMBL" id="CAL4245571.1"/>
    </source>
</evidence>
<sequence length="123" mass="13721">FIPSTMDKQTLLPRLIAVVAAFTAVSVQVTNAITCYECSDKPDSSEHYDADCATYDYAGHNRTLPGDTCYIVIYDFGNNVTYVSRGVYGSERDEGDCDNFPEQMYCYCKTDSCNTGSYCEQCE</sequence>
<comment type="caution">
    <text evidence="1">The sequence shown here is derived from an EMBL/GenBank/DDBJ whole genome shotgun (WGS) entry which is preliminary data.</text>
</comment>
<evidence type="ECO:0000313" key="2">
    <source>
        <dbReference type="Proteomes" id="UP001497623"/>
    </source>
</evidence>
<gene>
    <name evidence="1" type="ORF">MNOR_LOCUS41050</name>
</gene>
<keyword evidence="2" id="KW-1185">Reference proteome</keyword>
<dbReference type="Proteomes" id="UP001497623">
    <property type="component" value="Unassembled WGS sequence"/>
</dbReference>
<reference evidence="1 2" key="1">
    <citation type="submission" date="2024-05" db="EMBL/GenBank/DDBJ databases">
        <authorList>
            <person name="Wallberg A."/>
        </authorList>
    </citation>
    <scope>NUCLEOTIDE SEQUENCE [LARGE SCALE GENOMIC DNA]</scope>
</reference>
<protein>
    <submittedName>
        <fullName evidence="1">Uncharacterized protein</fullName>
    </submittedName>
</protein>
<proteinExistence type="predicted"/>
<organism evidence="1 2">
    <name type="scientific">Meganyctiphanes norvegica</name>
    <name type="common">Northern krill</name>
    <name type="synonym">Thysanopoda norvegica</name>
    <dbReference type="NCBI Taxonomy" id="48144"/>
    <lineage>
        <taxon>Eukaryota</taxon>
        <taxon>Metazoa</taxon>
        <taxon>Ecdysozoa</taxon>
        <taxon>Arthropoda</taxon>
        <taxon>Crustacea</taxon>
        <taxon>Multicrustacea</taxon>
        <taxon>Malacostraca</taxon>
        <taxon>Eumalacostraca</taxon>
        <taxon>Eucarida</taxon>
        <taxon>Euphausiacea</taxon>
        <taxon>Euphausiidae</taxon>
        <taxon>Meganyctiphanes</taxon>
    </lineage>
</organism>
<dbReference type="AlphaFoldDB" id="A0AAV2SXT3"/>
<name>A0AAV2SXT3_MEGNR</name>
<accession>A0AAV2SXT3</accession>